<proteinExistence type="predicted"/>
<evidence type="ECO:0000256" key="1">
    <source>
        <dbReference type="ARBA" id="ARBA00022679"/>
    </source>
</evidence>
<keyword evidence="1 4" id="KW-0808">Transferase</keyword>
<feature type="domain" description="Glycosyltransferase subfamily 4-like N-terminal" evidence="3">
    <location>
        <begin position="15"/>
        <end position="181"/>
    </location>
</feature>
<dbReference type="CDD" id="cd03809">
    <property type="entry name" value="GT4_MtfB-like"/>
    <property type="match status" value="1"/>
</dbReference>
<reference evidence="4" key="1">
    <citation type="submission" date="2018-06" db="EMBL/GenBank/DDBJ databases">
        <authorList>
            <person name="Zhirakovskaya E."/>
        </authorList>
    </citation>
    <scope>NUCLEOTIDE SEQUENCE</scope>
</reference>
<dbReference type="Pfam" id="PF00534">
    <property type="entry name" value="Glycos_transf_1"/>
    <property type="match status" value="1"/>
</dbReference>
<dbReference type="InterPro" id="IPR001296">
    <property type="entry name" value="Glyco_trans_1"/>
</dbReference>
<protein>
    <submittedName>
        <fullName evidence="4">Glycosyl transferase, group 1</fullName>
    </submittedName>
</protein>
<evidence type="ECO:0000259" key="2">
    <source>
        <dbReference type="Pfam" id="PF00534"/>
    </source>
</evidence>
<evidence type="ECO:0000313" key="4">
    <source>
        <dbReference type="EMBL" id="VAW53784.1"/>
    </source>
</evidence>
<dbReference type="Gene3D" id="3.40.50.2000">
    <property type="entry name" value="Glycogen Phosphorylase B"/>
    <property type="match status" value="2"/>
</dbReference>
<accession>A0A3B0XCP1</accession>
<dbReference type="SUPFAM" id="SSF53756">
    <property type="entry name" value="UDP-Glycosyltransferase/glycogen phosphorylase"/>
    <property type="match status" value="1"/>
</dbReference>
<dbReference type="InterPro" id="IPR028098">
    <property type="entry name" value="Glyco_trans_4-like_N"/>
</dbReference>
<dbReference type="PANTHER" id="PTHR46401:SF2">
    <property type="entry name" value="GLYCOSYLTRANSFERASE WBBK-RELATED"/>
    <property type="match status" value="1"/>
</dbReference>
<dbReference type="PANTHER" id="PTHR46401">
    <property type="entry name" value="GLYCOSYLTRANSFERASE WBBK-RELATED"/>
    <property type="match status" value="1"/>
</dbReference>
<dbReference type="EMBL" id="UOFE01000035">
    <property type="protein sequence ID" value="VAW53784.1"/>
    <property type="molecule type" value="Genomic_DNA"/>
</dbReference>
<gene>
    <name evidence="4" type="ORF">MNBD_GAMMA05-1267</name>
</gene>
<feature type="domain" description="Glycosyl transferase family 1" evidence="2">
    <location>
        <begin position="195"/>
        <end position="366"/>
    </location>
</feature>
<evidence type="ECO:0000259" key="3">
    <source>
        <dbReference type="Pfam" id="PF13439"/>
    </source>
</evidence>
<dbReference type="Pfam" id="PF13439">
    <property type="entry name" value="Glyco_transf_4"/>
    <property type="match status" value="1"/>
</dbReference>
<dbReference type="GO" id="GO:0016757">
    <property type="term" value="F:glycosyltransferase activity"/>
    <property type="evidence" value="ECO:0007669"/>
    <property type="project" value="InterPro"/>
</dbReference>
<dbReference type="AlphaFoldDB" id="A0A3B0XCP1"/>
<name>A0A3B0XCP1_9ZZZZ</name>
<organism evidence="4">
    <name type="scientific">hydrothermal vent metagenome</name>
    <dbReference type="NCBI Taxonomy" id="652676"/>
    <lineage>
        <taxon>unclassified sequences</taxon>
        <taxon>metagenomes</taxon>
        <taxon>ecological metagenomes</taxon>
    </lineage>
</organism>
<sequence>MRIGIDASCWWSRRGFGRFTRELLTAMFEESRGHEFYLFIDRPPEPEMIRPGVHIIQVEISQPVTEAAVAEGSRAIRDVWAFTQAVSAQSIDVMYFPAVYSWFPVPLRQATVVTLHDAIAEHFPALIFPDFKSRTLWSLKMRLARWQATRIMTVSEAAKKEIIEYLHIKPEVIDVVSEAADARFKTEHDLSKRAAARERTGLPAGVRLIVYVGGLAPHKNIPGFLKGLAGAIEQGGIDDVHLALVGDLAGDGFHSHHEELMEIVQVDKRLAGRVHFTGFVSDEDLVSLYSDALAVTMPSFSEGFGLPAIEAMACGVPVLASSAGSVPEVVGDTGLYFDPYKIEEIAAAIHKIATDTETLTLLRQKALARADEFTWSRAAKMAFACIESAAVRN</sequence>